<reference evidence="7 8" key="1">
    <citation type="submission" date="2020-07" db="EMBL/GenBank/DDBJ databases">
        <title>Thermogemmata thermophila gen. nov., sp. nov., a novel moderate thermophilic planctomycete from a Kamchatka hot spring.</title>
        <authorList>
            <person name="Elcheninov A.G."/>
            <person name="Podosokorskaya O.A."/>
            <person name="Kovaleva O.L."/>
            <person name="Novikov A."/>
            <person name="Bonch-Osmolovskaya E.A."/>
            <person name="Toshchakov S.V."/>
            <person name="Kublanov I.V."/>
        </authorList>
    </citation>
    <scope>NUCLEOTIDE SEQUENCE [LARGE SCALE GENOMIC DNA]</scope>
    <source>
        <strain evidence="7 8">2918</strain>
    </source>
</reference>
<feature type="region of interest" description="Disordered" evidence="2">
    <location>
        <begin position="501"/>
        <end position="520"/>
    </location>
</feature>
<evidence type="ECO:0000259" key="6">
    <source>
        <dbReference type="Pfam" id="PF07635"/>
    </source>
</evidence>
<evidence type="ECO:0000259" key="4">
    <source>
        <dbReference type="Pfam" id="PF07583"/>
    </source>
</evidence>
<feature type="compositionally biased region" description="Gly residues" evidence="2">
    <location>
        <begin position="511"/>
        <end position="520"/>
    </location>
</feature>
<dbReference type="RefSeq" id="WP_194538503.1">
    <property type="nucleotide sequence ID" value="NZ_JACEFB010000009.1"/>
</dbReference>
<accession>A0A7V9AC59</accession>
<dbReference type="Pfam" id="PF07583">
    <property type="entry name" value="PSCyt2"/>
    <property type="match status" value="1"/>
</dbReference>
<evidence type="ECO:0000313" key="8">
    <source>
        <dbReference type="Proteomes" id="UP000542342"/>
    </source>
</evidence>
<dbReference type="Proteomes" id="UP000542342">
    <property type="component" value="Unassembled WGS sequence"/>
</dbReference>
<dbReference type="PANTHER" id="PTHR35889:SF3">
    <property type="entry name" value="F-BOX DOMAIN-CONTAINING PROTEIN"/>
    <property type="match status" value="1"/>
</dbReference>
<evidence type="ECO:0000313" key="7">
    <source>
        <dbReference type="EMBL" id="MBA2226941.1"/>
    </source>
</evidence>
<keyword evidence="3" id="KW-0472">Membrane</keyword>
<feature type="coiled-coil region" evidence="1">
    <location>
        <begin position="443"/>
        <end position="470"/>
    </location>
</feature>
<feature type="domain" description="Cytochrome C Planctomycete-type" evidence="6">
    <location>
        <begin position="73"/>
        <end position="133"/>
    </location>
</feature>
<comment type="caution">
    <text evidence="7">The sequence shown here is derived from an EMBL/GenBank/DDBJ whole genome shotgun (WGS) entry which is preliminary data.</text>
</comment>
<dbReference type="InterPro" id="IPR011429">
    <property type="entry name" value="Cyt_c_Planctomycete-type"/>
</dbReference>
<sequence length="883" mass="98003">MHGPARLLLRGLFRGIIILWGLFLGAILGVGMTLLDGGSLLAQRAVTQFVEDPTPEQVAFFEKKIRPVLVEHCYKCHASTAEKVRGELLLDSRAGVRQGGAGGAIIVPGRPDKSRLIQALRHTDPDTAMPPKGKLPEAVIADFEAWVRMGAPDPRDGTAASPNHKYAIDPVKARNHWAFQPPRRPPVPAVPPSAAGTPVQPIDAFVIAARQGKGLQPVGFADPRTLLRRVYFDLIGLPPTPEEVEAFLNDTSPQAFEKVVDRLLASPHFGERWGRHWLDLARYAESTGKTVNTNYPHAWRYRDYVIAAFNNDKPYDQFIREQIAGDLLPTEDPKLKAERLIATGFLAIGPKALNEFNTLQFELDVADEQIDAVTQVFLGLTIACARCHDHKFDPFTQRDYYALAGIFRSTQTCYGTIRQVQAQRPSPLLELPKDCGLPPGTPEKLSAAERERLQRQIEELNKQIGESNDFIRRLILSAQVAGIRSRLDSFDAQGEPKLLAMGVRDKPPPRGLGGGPFGPRPGPFGGAGGMMPPPRANRFTGQTVIGDSPIFTRGEPDQPTAEVVPRGVPALLARQPLRIPANTSGRRQLADWIASPDNPLTARVFVNRVWLHLFGRGLVPTPDNFGLAGQPPTHPELLDYLAVTFVQEDRWSVKKLIKRIVLTETYRLDSRWDRPNYERDPDNAYLWRMTPRRLEAECLRDAMLAVSGELQRTPPVGSPVARAGEGPTNLPRFGVGNLSLAANDPRNSHRSIYLPILREMLPDALALFDAPDPSLIVHERPATTVPSQALFLLNNPFALRCADALAGQILRSGSSDSERIRWAYLRCFSRPPTAAEIQHAEQFLADYKAQLTRERVPNYRKERQAWTALAQALLASAEFQYRR</sequence>
<evidence type="ECO:0000259" key="5">
    <source>
        <dbReference type="Pfam" id="PF07587"/>
    </source>
</evidence>
<keyword evidence="3" id="KW-0812">Transmembrane</keyword>
<feature type="domain" description="DUF1553" evidence="5">
    <location>
        <begin position="585"/>
        <end position="844"/>
    </location>
</feature>
<name>A0A7V9AC59_9BACT</name>
<evidence type="ECO:0000256" key="3">
    <source>
        <dbReference type="SAM" id="Phobius"/>
    </source>
</evidence>
<gene>
    <name evidence="7" type="ORF">H0921_12285</name>
</gene>
<proteinExistence type="predicted"/>
<feature type="domain" description="DUF1549" evidence="4">
    <location>
        <begin position="201"/>
        <end position="411"/>
    </location>
</feature>
<evidence type="ECO:0000256" key="2">
    <source>
        <dbReference type="SAM" id="MobiDB-lite"/>
    </source>
</evidence>
<dbReference type="Pfam" id="PF07587">
    <property type="entry name" value="PSD1"/>
    <property type="match status" value="1"/>
</dbReference>
<evidence type="ECO:0000256" key="1">
    <source>
        <dbReference type="SAM" id="Coils"/>
    </source>
</evidence>
<keyword evidence="1" id="KW-0175">Coiled coil</keyword>
<dbReference type="AlphaFoldDB" id="A0A7V9AC59"/>
<dbReference type="PANTHER" id="PTHR35889">
    <property type="entry name" value="CYCLOINULO-OLIGOSACCHARIDE FRUCTANOTRANSFERASE-RELATED"/>
    <property type="match status" value="1"/>
</dbReference>
<dbReference type="InterPro" id="IPR022655">
    <property type="entry name" value="DUF1553"/>
</dbReference>
<feature type="transmembrane region" description="Helical" evidence="3">
    <location>
        <begin position="12"/>
        <end position="35"/>
    </location>
</feature>
<dbReference type="InterPro" id="IPR011444">
    <property type="entry name" value="DUF1549"/>
</dbReference>
<protein>
    <submittedName>
        <fullName evidence="7">DUF1549 domain-containing protein</fullName>
    </submittedName>
</protein>
<keyword evidence="3" id="KW-1133">Transmembrane helix</keyword>
<dbReference type="EMBL" id="JACEFB010000009">
    <property type="protein sequence ID" value="MBA2226941.1"/>
    <property type="molecule type" value="Genomic_DNA"/>
</dbReference>
<organism evidence="7 8">
    <name type="scientific">Thermogemmata fonticola</name>
    <dbReference type="NCBI Taxonomy" id="2755323"/>
    <lineage>
        <taxon>Bacteria</taxon>
        <taxon>Pseudomonadati</taxon>
        <taxon>Planctomycetota</taxon>
        <taxon>Planctomycetia</taxon>
        <taxon>Gemmatales</taxon>
        <taxon>Gemmataceae</taxon>
        <taxon>Thermogemmata</taxon>
    </lineage>
</organism>
<keyword evidence="8" id="KW-1185">Reference proteome</keyword>
<dbReference type="Pfam" id="PF07635">
    <property type="entry name" value="PSCyt1"/>
    <property type="match status" value="1"/>
</dbReference>